<dbReference type="InterPro" id="IPR027417">
    <property type="entry name" value="P-loop_NTPase"/>
</dbReference>
<dbReference type="SUPFAM" id="SSF52540">
    <property type="entry name" value="P-loop containing nucleoside triphosphate hydrolases"/>
    <property type="match status" value="2"/>
</dbReference>
<evidence type="ECO:0000256" key="7">
    <source>
        <dbReference type="ARBA" id="ARBA00023136"/>
    </source>
</evidence>
<keyword evidence="5" id="KW-0067">ATP-binding</keyword>
<protein>
    <recommendedName>
        <fullName evidence="9">AAA+ ATPase domain-containing protein</fullName>
    </recommendedName>
</protein>
<name>A0A9P0EGF6_NEZVI</name>
<keyword evidence="11" id="KW-1185">Reference proteome</keyword>
<dbReference type="OrthoDB" id="6500128at2759"/>
<feature type="domain" description="AAA+ ATPase" evidence="9">
    <location>
        <begin position="196"/>
        <end position="502"/>
    </location>
</feature>
<accession>A0A9P0EGF6</accession>
<feature type="transmembrane region" description="Helical" evidence="8">
    <location>
        <begin position="112"/>
        <end position="133"/>
    </location>
</feature>
<evidence type="ECO:0000256" key="2">
    <source>
        <dbReference type="ARBA" id="ARBA00007577"/>
    </source>
</evidence>
<keyword evidence="7 8" id="KW-0472">Membrane</keyword>
<dbReference type="Gene3D" id="1.20.1560.10">
    <property type="entry name" value="ABC transporter type 1, transmembrane domain"/>
    <property type="match status" value="1"/>
</dbReference>
<dbReference type="PANTHER" id="PTHR43394:SF27">
    <property type="entry name" value="ATP-DEPENDENT TRANSLOCASE ABCB1-LIKE"/>
    <property type="match status" value="1"/>
</dbReference>
<keyword evidence="4" id="KW-0547">Nucleotide-binding</keyword>
<dbReference type="SUPFAM" id="SSF90123">
    <property type="entry name" value="ABC transporter transmembrane region"/>
    <property type="match status" value="1"/>
</dbReference>
<comment type="similarity">
    <text evidence="2">Belongs to the ABC transporter superfamily. ABCB family. Multidrug resistance exporter (TC 3.A.1.201) subfamily.</text>
</comment>
<reference evidence="10" key="1">
    <citation type="submission" date="2022-01" db="EMBL/GenBank/DDBJ databases">
        <authorList>
            <person name="King R."/>
        </authorList>
    </citation>
    <scope>NUCLEOTIDE SEQUENCE</scope>
</reference>
<evidence type="ECO:0000256" key="6">
    <source>
        <dbReference type="ARBA" id="ARBA00022989"/>
    </source>
</evidence>
<evidence type="ECO:0000313" key="10">
    <source>
        <dbReference type="EMBL" id="CAH1394594.1"/>
    </source>
</evidence>
<dbReference type="GO" id="GO:0015421">
    <property type="term" value="F:ABC-type oligopeptide transporter activity"/>
    <property type="evidence" value="ECO:0007669"/>
    <property type="project" value="TreeGrafter"/>
</dbReference>
<evidence type="ECO:0000256" key="1">
    <source>
        <dbReference type="ARBA" id="ARBA00004141"/>
    </source>
</evidence>
<sequence>MTNSPPLIQSVTGDSGAQVVIFMISVVLAIGYSFFISTSVTLANLPIFLTFIIINCLRLKPREADARSAYLTTRSTKVATEYVQSVKTIQILNCQKYVVNQYQDMLLRSKNVVFTLNSASVLTGPALILISQYPAARQAIRQLYRISYAKNSLNILTDQGIKPEIIGNILFKDITFSYPTREKTQVLKKMNLKIEAGKTIALVGDSGCGKSTIVSLLERFYLPNEGKIKREDFCNQSELQSDNGCHQFCHQGCLGSHCGNEVKKLLRLCRRSDNRSSSKALGAYYANTTFLTIRQWLSVVGLQLAPIRADVCQVQSYAHKAIIMHRKSVPSIARTFHTVSYDAVCDVLIDGNDINDINVRYLRSQMGLVSQEPVLFDMTIKENILYGLEEKVTMDKIIEAAKIANIHNFIMKLPQAYDTSVGERGSKLSGGQKQRIAIARAVLRNPKILLLDEATSALDTENEKAVQEALENASVGRTTIVIAHRLSTIRKADKIVVIQSGVVVEEGNHEQLMERRGHYYHLLSR</sequence>
<dbReference type="SMART" id="SM00382">
    <property type="entry name" value="AAA"/>
    <property type="match status" value="1"/>
</dbReference>
<dbReference type="InterPro" id="IPR036640">
    <property type="entry name" value="ABC1_TM_sf"/>
</dbReference>
<comment type="subcellular location">
    <subcellularLocation>
        <location evidence="1">Membrane</location>
        <topology evidence="1">Multi-pass membrane protein</topology>
    </subcellularLocation>
</comment>
<dbReference type="InterPro" id="IPR011527">
    <property type="entry name" value="ABC1_TM_dom"/>
</dbReference>
<keyword evidence="6 8" id="KW-1133">Transmembrane helix</keyword>
<dbReference type="Pfam" id="PF00664">
    <property type="entry name" value="ABC_membrane"/>
    <property type="match status" value="1"/>
</dbReference>
<dbReference type="InterPro" id="IPR017871">
    <property type="entry name" value="ABC_transporter-like_CS"/>
</dbReference>
<dbReference type="InterPro" id="IPR003439">
    <property type="entry name" value="ABC_transporter-like_ATP-bd"/>
</dbReference>
<dbReference type="GO" id="GO:0005743">
    <property type="term" value="C:mitochondrial inner membrane"/>
    <property type="evidence" value="ECO:0007669"/>
    <property type="project" value="TreeGrafter"/>
</dbReference>
<dbReference type="CDD" id="cd03249">
    <property type="entry name" value="ABC_MTABC3_MDL1_MDL2"/>
    <property type="match status" value="1"/>
</dbReference>
<dbReference type="InterPro" id="IPR039421">
    <property type="entry name" value="Type_1_exporter"/>
</dbReference>
<dbReference type="GO" id="GO:0005524">
    <property type="term" value="F:ATP binding"/>
    <property type="evidence" value="ECO:0007669"/>
    <property type="project" value="UniProtKB-KW"/>
</dbReference>
<feature type="transmembrane region" description="Helical" evidence="8">
    <location>
        <begin position="20"/>
        <end position="53"/>
    </location>
</feature>
<evidence type="ECO:0000313" key="11">
    <source>
        <dbReference type="Proteomes" id="UP001152798"/>
    </source>
</evidence>
<evidence type="ECO:0000256" key="3">
    <source>
        <dbReference type="ARBA" id="ARBA00022692"/>
    </source>
</evidence>
<dbReference type="PANTHER" id="PTHR43394">
    <property type="entry name" value="ATP-DEPENDENT PERMEASE MDL1, MITOCHONDRIAL"/>
    <property type="match status" value="1"/>
</dbReference>
<gene>
    <name evidence="10" type="ORF">NEZAVI_LOCUS5063</name>
</gene>
<evidence type="ECO:0000256" key="8">
    <source>
        <dbReference type="SAM" id="Phobius"/>
    </source>
</evidence>
<evidence type="ECO:0000259" key="9">
    <source>
        <dbReference type="SMART" id="SM00382"/>
    </source>
</evidence>
<dbReference type="GO" id="GO:0016887">
    <property type="term" value="F:ATP hydrolysis activity"/>
    <property type="evidence" value="ECO:0007669"/>
    <property type="project" value="InterPro"/>
</dbReference>
<dbReference type="Pfam" id="PF00005">
    <property type="entry name" value="ABC_tran"/>
    <property type="match status" value="2"/>
</dbReference>
<keyword evidence="3 8" id="KW-0812">Transmembrane</keyword>
<dbReference type="FunFam" id="3.40.50.300:FF:000913">
    <property type="entry name" value="ABC multidrug transporter SitT"/>
    <property type="match status" value="1"/>
</dbReference>
<dbReference type="GO" id="GO:0090374">
    <property type="term" value="P:oligopeptide export from mitochondrion"/>
    <property type="evidence" value="ECO:0007669"/>
    <property type="project" value="TreeGrafter"/>
</dbReference>
<dbReference type="AlphaFoldDB" id="A0A9P0EGF6"/>
<dbReference type="PROSITE" id="PS00211">
    <property type="entry name" value="ABC_TRANSPORTER_1"/>
    <property type="match status" value="1"/>
</dbReference>
<dbReference type="Gene3D" id="3.40.50.300">
    <property type="entry name" value="P-loop containing nucleotide triphosphate hydrolases"/>
    <property type="match status" value="2"/>
</dbReference>
<organism evidence="10 11">
    <name type="scientific">Nezara viridula</name>
    <name type="common">Southern green stink bug</name>
    <name type="synonym">Cimex viridulus</name>
    <dbReference type="NCBI Taxonomy" id="85310"/>
    <lineage>
        <taxon>Eukaryota</taxon>
        <taxon>Metazoa</taxon>
        <taxon>Ecdysozoa</taxon>
        <taxon>Arthropoda</taxon>
        <taxon>Hexapoda</taxon>
        <taxon>Insecta</taxon>
        <taxon>Pterygota</taxon>
        <taxon>Neoptera</taxon>
        <taxon>Paraneoptera</taxon>
        <taxon>Hemiptera</taxon>
        <taxon>Heteroptera</taxon>
        <taxon>Panheteroptera</taxon>
        <taxon>Pentatomomorpha</taxon>
        <taxon>Pentatomoidea</taxon>
        <taxon>Pentatomidae</taxon>
        <taxon>Pentatominae</taxon>
        <taxon>Nezara</taxon>
    </lineage>
</organism>
<evidence type="ECO:0000256" key="5">
    <source>
        <dbReference type="ARBA" id="ARBA00022840"/>
    </source>
</evidence>
<dbReference type="EMBL" id="OV725079">
    <property type="protein sequence ID" value="CAH1394594.1"/>
    <property type="molecule type" value="Genomic_DNA"/>
</dbReference>
<dbReference type="Proteomes" id="UP001152798">
    <property type="component" value="Chromosome 3"/>
</dbReference>
<proteinExistence type="inferred from homology"/>
<dbReference type="InterPro" id="IPR003593">
    <property type="entry name" value="AAA+_ATPase"/>
</dbReference>
<evidence type="ECO:0000256" key="4">
    <source>
        <dbReference type="ARBA" id="ARBA00022741"/>
    </source>
</evidence>